<comment type="caution">
    <text evidence="1">The sequence shown here is derived from an EMBL/GenBank/DDBJ whole genome shotgun (WGS) entry which is preliminary data.</text>
</comment>
<reference evidence="1 2" key="1">
    <citation type="submission" date="2019-09" db="EMBL/GenBank/DDBJ databases">
        <title>Taxonomy of Antarctic Massilia spp.: description of Massilia rubra sp. nov., Massilia aquatica sp. nov., Massilia mucilaginosa sp. nov., Massilia frigida sp. nov. isolated from streams, lakes and regoliths.</title>
        <authorList>
            <person name="Holochova P."/>
            <person name="Sedlacek I."/>
            <person name="Kralova S."/>
            <person name="Maslanova I."/>
            <person name="Busse H.-J."/>
            <person name="Stankova E."/>
            <person name="Vrbovska V."/>
            <person name="Kovarovic V."/>
            <person name="Bartak M."/>
            <person name="Svec P."/>
            <person name="Pantucek R."/>
        </authorList>
    </citation>
    <scope>NUCLEOTIDE SEQUENCE [LARGE SCALE GENOMIC DNA]</scope>
    <source>
        <strain evidence="1 2">CCM 8692</strain>
    </source>
</reference>
<dbReference type="EMBL" id="VUYU01000004">
    <property type="protein sequence ID" value="NHZ33429.1"/>
    <property type="molecule type" value="Genomic_DNA"/>
</dbReference>
<dbReference type="Proteomes" id="UP000785613">
    <property type="component" value="Unassembled WGS sequence"/>
</dbReference>
<proteinExistence type="predicted"/>
<protein>
    <submittedName>
        <fullName evidence="1">Uncharacterized protein</fullName>
    </submittedName>
</protein>
<gene>
    <name evidence="1" type="ORF">F0185_07470</name>
</gene>
<name>A0ABX0LHE1_9BURK</name>
<evidence type="ECO:0000313" key="2">
    <source>
        <dbReference type="Proteomes" id="UP000785613"/>
    </source>
</evidence>
<keyword evidence="2" id="KW-1185">Reference proteome</keyword>
<organism evidence="1 2">
    <name type="scientific">Massilia rubra</name>
    <dbReference type="NCBI Taxonomy" id="2607910"/>
    <lineage>
        <taxon>Bacteria</taxon>
        <taxon>Pseudomonadati</taxon>
        <taxon>Pseudomonadota</taxon>
        <taxon>Betaproteobacteria</taxon>
        <taxon>Burkholderiales</taxon>
        <taxon>Oxalobacteraceae</taxon>
        <taxon>Telluria group</taxon>
        <taxon>Massilia</taxon>
    </lineage>
</organism>
<evidence type="ECO:0000313" key="1">
    <source>
        <dbReference type="EMBL" id="NHZ33429.1"/>
    </source>
</evidence>
<dbReference type="RefSeq" id="WP_167223078.1">
    <property type="nucleotide sequence ID" value="NZ_VUYU01000004.1"/>
</dbReference>
<sequence length="151" mass="17249">MDDFDENGFDDVNRADFDPTDYEPFSLRDLRGRPENGGVYWMGEDGNVMECLICGQHTRRKYDIANKFCDLCRRRLGGADVAEFPRWPTAHASAHGHARKDASIAQEQRYVLGRFDLACRRLFASPADTAALAWSRLWLRALDGATKRQIH</sequence>
<accession>A0ABX0LHE1</accession>